<dbReference type="GO" id="GO:0005886">
    <property type="term" value="C:plasma membrane"/>
    <property type="evidence" value="ECO:0007669"/>
    <property type="project" value="UniProtKB-SubCell"/>
</dbReference>
<protein>
    <recommendedName>
        <fullName evidence="7">Anti-sigma-E factor RseA</fullName>
    </recommendedName>
    <alternativeName>
        <fullName evidence="7">Regulator of SigE</fullName>
    </alternativeName>
    <alternativeName>
        <fullName evidence="7">Sigma-E anti-sigma factor RseA</fullName>
    </alternativeName>
    <alternativeName>
        <fullName evidence="7">Sigma-E factor negative regulatory protein</fullName>
    </alternativeName>
</protein>
<dbReference type="InterPro" id="IPR052383">
    <property type="entry name" value="Anti-sigma-E_RseA-like"/>
</dbReference>
<dbReference type="SUPFAM" id="SSF89069">
    <property type="entry name" value="N-terminal, cytoplasmic domain of anti-sigmaE factor RseA"/>
    <property type="match status" value="1"/>
</dbReference>
<gene>
    <name evidence="10" type="ORF">DES39_1088</name>
</gene>
<comment type="caution">
    <text evidence="10">The sequence shown here is derived from an EMBL/GenBank/DDBJ whole genome shotgun (WGS) entry which is preliminary data.</text>
</comment>
<comment type="subunit">
    <text evidence="7">Interacts 1:1 with ECF RNA polymerase sigma-E (RpoE); this inhibits the interaction of sigma-E with the RNA polymerase catalytic core and leads to a decreased expression of sigma-E-regulated genes. Interacts with RseB.</text>
</comment>
<dbReference type="Pfam" id="PF03873">
    <property type="entry name" value="RseA_C"/>
    <property type="match status" value="1"/>
</dbReference>
<keyword evidence="3 7" id="KW-1003">Cell membrane</keyword>
<keyword evidence="7" id="KW-0997">Cell inner membrane</keyword>
<feature type="domain" description="Anti sigma-E protein RseA N-terminal" evidence="8">
    <location>
        <begin position="5"/>
        <end position="79"/>
    </location>
</feature>
<evidence type="ECO:0000313" key="11">
    <source>
        <dbReference type="Proteomes" id="UP000278542"/>
    </source>
</evidence>
<evidence type="ECO:0000256" key="6">
    <source>
        <dbReference type="ARBA" id="ARBA00023136"/>
    </source>
</evidence>
<dbReference type="Pfam" id="PF03872">
    <property type="entry name" value="RseA_N"/>
    <property type="match status" value="1"/>
</dbReference>
<keyword evidence="11" id="KW-1185">Reference proteome</keyword>
<keyword evidence="5" id="KW-1133">Transmembrane helix</keyword>
<dbReference type="InterPro" id="IPR036147">
    <property type="entry name" value="Anti-sigma_E_RseA_N_sf"/>
</dbReference>
<dbReference type="AlphaFoldDB" id="A0A495RKI7"/>
<dbReference type="PANTHER" id="PTHR38104:SF1">
    <property type="entry name" value="ANTI-SIGMA-E FACTOR RSEA"/>
    <property type="match status" value="1"/>
</dbReference>
<dbReference type="PIRSF" id="PIRSF016938">
    <property type="entry name" value="RseA"/>
    <property type="match status" value="1"/>
</dbReference>
<comment type="subcellular location">
    <subcellularLocation>
        <location evidence="7">Cell inner membrane</location>
    </subcellularLocation>
    <subcellularLocation>
        <location evidence="1">Cell membrane</location>
        <topology evidence="1">Single-pass membrane protein</topology>
    </subcellularLocation>
</comment>
<dbReference type="Proteomes" id="UP000278542">
    <property type="component" value="Unassembled WGS sequence"/>
</dbReference>
<evidence type="ECO:0000259" key="9">
    <source>
        <dbReference type="Pfam" id="PF03873"/>
    </source>
</evidence>
<dbReference type="Gene3D" id="1.10.10.880">
    <property type="entry name" value="Anti sigma-E protein RseA, N-terminal domain"/>
    <property type="match status" value="1"/>
</dbReference>
<dbReference type="InterPro" id="IPR005573">
    <property type="entry name" value="Anti-sigma_E_RseA_C"/>
</dbReference>
<organism evidence="10 11">
    <name type="scientific">Orbus hercynius</name>
    <dbReference type="NCBI Taxonomy" id="593135"/>
    <lineage>
        <taxon>Bacteria</taxon>
        <taxon>Pseudomonadati</taxon>
        <taxon>Pseudomonadota</taxon>
        <taxon>Gammaproteobacteria</taxon>
        <taxon>Orbales</taxon>
        <taxon>Orbaceae</taxon>
        <taxon>Orbus</taxon>
    </lineage>
</organism>
<evidence type="ECO:0000256" key="4">
    <source>
        <dbReference type="ARBA" id="ARBA00022692"/>
    </source>
</evidence>
<proteinExistence type="inferred from homology"/>
<dbReference type="GO" id="GO:0016989">
    <property type="term" value="F:sigma factor antagonist activity"/>
    <property type="evidence" value="ECO:0007669"/>
    <property type="project" value="InterPro"/>
</dbReference>
<evidence type="ECO:0000256" key="3">
    <source>
        <dbReference type="ARBA" id="ARBA00022475"/>
    </source>
</evidence>
<dbReference type="CDD" id="cd16328">
    <property type="entry name" value="RseA_N"/>
    <property type="match status" value="1"/>
</dbReference>
<evidence type="ECO:0000256" key="1">
    <source>
        <dbReference type="ARBA" id="ARBA00004162"/>
    </source>
</evidence>
<evidence type="ECO:0000259" key="8">
    <source>
        <dbReference type="Pfam" id="PF03872"/>
    </source>
</evidence>
<evidence type="ECO:0000256" key="7">
    <source>
        <dbReference type="PIRNR" id="PIRNR016938"/>
    </source>
</evidence>
<name>A0A495RKI7_9GAMM</name>
<comment type="function">
    <text evidence="7">An anti-sigma factor for extracytoplasmic function (ECF) sigma factor sigma-E (RpoE). ECF sigma factors are held in an inactive form by an anti-sigma factor until released by regulated intramembrane proteolysis (RIP). RIP occurs when an extracytoplasmic signal triggers a concerted proteolytic cascade to transmit information and elicit cellular responses. The membrane-spanning regulatory substrate protein is first cut periplasmically (site-1 protease, S1P, DegS), then within the membrane itself (site-2 protease, S2P, RseP), while cytoplasmic proteases finish degrading the anti-sigma factor, liberating sigma-E.</text>
</comment>
<dbReference type="EMBL" id="RBWY01000001">
    <property type="protein sequence ID" value="RKS87841.1"/>
    <property type="molecule type" value="Genomic_DNA"/>
</dbReference>
<feature type="domain" description="Anti sigma-E protein RseA C-terminal" evidence="9">
    <location>
        <begin position="128"/>
        <end position="181"/>
    </location>
</feature>
<evidence type="ECO:0000256" key="2">
    <source>
        <dbReference type="ARBA" id="ARBA00005837"/>
    </source>
</evidence>
<accession>A0A495RKI7</accession>
<sequence length="184" mass="20685">MLREQKEQLSSFIDGEQYDVEFVDAVAQDQDLQQCWQRYHIVRDVMQNKLNDGVLTLNIVDKIADAIALDDLYDQAHIAVFEPARQNNLLWIKIKDVVGKLSQVGLAACVTLAIIAGVQYQQDSSNDISVLNTMPVGVSVAPVGGMPSHANNDQSTSEQVDQQQYNKIRLLVQDYELQKRLNVQ</sequence>
<dbReference type="InterPro" id="IPR005572">
    <property type="entry name" value="Anti-sigma_E_RseA_N"/>
</dbReference>
<reference evidence="10 11" key="1">
    <citation type="submission" date="2018-10" db="EMBL/GenBank/DDBJ databases">
        <title>Genomic Encyclopedia of Type Strains, Phase IV (KMG-IV): sequencing the most valuable type-strain genomes for metagenomic binning, comparative biology and taxonomic classification.</title>
        <authorList>
            <person name="Goeker M."/>
        </authorList>
    </citation>
    <scope>NUCLEOTIDE SEQUENCE [LARGE SCALE GENOMIC DNA]</scope>
    <source>
        <strain evidence="10 11">DSM 22228</strain>
    </source>
</reference>
<dbReference type="InterPro" id="IPR026279">
    <property type="entry name" value="RseA"/>
</dbReference>
<dbReference type="PANTHER" id="PTHR38104">
    <property type="match status" value="1"/>
</dbReference>
<keyword evidence="6 7" id="KW-0472">Membrane</keyword>
<evidence type="ECO:0000256" key="5">
    <source>
        <dbReference type="ARBA" id="ARBA00022989"/>
    </source>
</evidence>
<dbReference type="RefSeq" id="WP_170143347.1">
    <property type="nucleotide sequence ID" value="NZ_RBWY01000001.1"/>
</dbReference>
<keyword evidence="4" id="KW-0812">Transmembrane</keyword>
<evidence type="ECO:0000313" key="10">
    <source>
        <dbReference type="EMBL" id="RKS87841.1"/>
    </source>
</evidence>
<comment type="similarity">
    <text evidence="2 7">Belongs to the RseA family.</text>
</comment>